<dbReference type="InterPro" id="IPR029058">
    <property type="entry name" value="AB_hydrolase_fold"/>
</dbReference>
<dbReference type="Ensembl" id="ENST00000641471.1">
    <property type="protein sequence ID" value="ENSP00000493146.1"/>
    <property type="gene ID" value="ENSG00000131238.18"/>
</dbReference>
<reference evidence="24 25" key="3">
    <citation type="journal article" date="2006" name="Nature">
        <title>The DNA sequence and biological annotation of human chromosome 1.</title>
        <authorList>
            <person name="Gregory S.G."/>
            <person name="Barlow K.F."/>
            <person name="McLay K.E."/>
            <person name="Kaul R."/>
            <person name="Swarbreck D."/>
            <person name="Dunham A."/>
            <person name="Scott C.E."/>
            <person name="Howe K.L."/>
            <person name="Woodfine K."/>
            <person name="Spencer C.C."/>
            <person name="Jones M.C."/>
            <person name="Gillson C."/>
            <person name="Searle S."/>
            <person name="Zhou Y."/>
            <person name="Kokocinski F."/>
            <person name="McDonald L."/>
            <person name="Evans R."/>
            <person name="Phillips K."/>
            <person name="Atkinson A."/>
            <person name="Cooper R."/>
            <person name="Jones C."/>
            <person name="Hall R.E."/>
            <person name="Andrews T.D."/>
            <person name="Lloyd C."/>
            <person name="Ainscough R."/>
            <person name="Almeida J.P."/>
            <person name="Ambrose K.D."/>
            <person name="Anderson F."/>
            <person name="Andrew R.W."/>
            <person name="Ashwell R.I."/>
            <person name="Aubin K."/>
            <person name="Babbage A.K."/>
            <person name="Bagguley C.L."/>
            <person name="Bailey J."/>
            <person name="Beasley H."/>
            <person name="Bethel G."/>
            <person name="Bird C.P."/>
            <person name="Bray-Allen S."/>
            <person name="Brown J.Y."/>
            <person name="Brown A.J."/>
            <person name="Buckley D."/>
            <person name="Burton J."/>
            <person name="Bye J."/>
            <person name="Carder C."/>
            <person name="Chapman J.C."/>
            <person name="Clark S.Y."/>
            <person name="Clarke G."/>
            <person name="Clee C."/>
            <person name="Cobley V."/>
            <person name="Collier R.E."/>
            <person name="Corby N."/>
            <person name="Coville G.J."/>
            <person name="Davies J."/>
            <person name="Deadman R."/>
            <person name="Dunn M."/>
            <person name="Earthrowl M."/>
            <person name="Ellington A.G."/>
            <person name="Errington H."/>
            <person name="Frankish A."/>
            <person name="Frankland J."/>
            <person name="French L."/>
            <person name="Garner P."/>
            <person name="Garnett J."/>
            <person name="Gay L."/>
            <person name="Ghori M.R."/>
            <person name="Gibson R."/>
            <person name="Gilby L.M."/>
            <person name="Gillett W."/>
            <person name="Glithero R.J."/>
            <person name="Grafham D.V."/>
            <person name="Griffiths C."/>
            <person name="Griffiths-Jones S."/>
            <person name="Grocock R."/>
            <person name="Hammond S."/>
            <person name="Harrison E.S."/>
            <person name="Hart E."/>
            <person name="Haugen E."/>
            <person name="Heath P.D."/>
            <person name="Holmes S."/>
            <person name="Holt K."/>
            <person name="Howden P.J."/>
            <person name="Hunt A.R."/>
            <person name="Hunt S.E."/>
            <person name="Hunter G."/>
            <person name="Isherwood J."/>
            <person name="James R."/>
            <person name="Johnson C."/>
            <person name="Johnson D."/>
            <person name="Joy A."/>
            <person name="Kay M."/>
            <person name="Kershaw J.K."/>
            <person name="Kibukawa M."/>
            <person name="Kimberley A.M."/>
            <person name="King A."/>
            <person name="Knights A.J."/>
            <person name="Lad H."/>
            <person name="Laird G."/>
            <person name="Lawlor S."/>
            <person name="Leongamornlert D.A."/>
            <person name="Lloyd D.M."/>
            <person name="Loveland J."/>
            <person name="Lovell J."/>
            <person name="Lush M.J."/>
            <person name="Lyne R."/>
            <person name="Martin S."/>
            <person name="Mashreghi-Mohammadi M."/>
            <person name="Matthews L."/>
            <person name="Matthews N.S."/>
            <person name="McLaren S."/>
            <person name="Milne S."/>
            <person name="Mistry S."/>
            <person name="Moore M.J."/>
            <person name="Nickerson T."/>
            <person name="O'Dell C.N."/>
            <person name="Oliver K."/>
            <person name="Palmeiri A."/>
            <person name="Palmer S.A."/>
            <person name="Parker A."/>
            <person name="Patel D."/>
            <person name="Pearce A.V."/>
            <person name="Peck A.I."/>
            <person name="Pelan S."/>
            <person name="Phelps K."/>
            <person name="Phillimore B.J."/>
            <person name="Plumb R."/>
            <person name="Rajan J."/>
            <person name="Raymond C."/>
            <person name="Rouse G."/>
            <person name="Saenphimmachak C."/>
            <person name="Sehra H.K."/>
            <person name="Sheridan E."/>
            <person name="Shownkeen R."/>
            <person name="Sims S."/>
            <person name="Skuce C.D."/>
            <person name="Smith M."/>
            <person name="Steward C."/>
            <person name="Subramanian S."/>
            <person name="Sycamore N."/>
            <person name="Tracey A."/>
            <person name="Tromans A."/>
            <person name="Van Helmond Z."/>
            <person name="Wall M."/>
            <person name="Wallis J.M."/>
            <person name="White S."/>
            <person name="Whitehead S.L."/>
            <person name="Wilkinson J.E."/>
            <person name="Willey D.L."/>
            <person name="Williams H."/>
            <person name="Wilming L."/>
            <person name="Wray P.W."/>
            <person name="Wu Z."/>
            <person name="Coulson A."/>
            <person name="Vaudin M."/>
            <person name="Sulston J.E."/>
            <person name="Durbin R."/>
            <person name="Hubbard T."/>
            <person name="Wooster R."/>
            <person name="Dunham I."/>
            <person name="Carter N.P."/>
            <person name="McVean G."/>
            <person name="Ross M.T."/>
            <person name="Harrow J."/>
            <person name="Olson M.V."/>
            <person name="Beck S."/>
            <person name="Rogers J."/>
            <person name="Bentley D.R."/>
            <person name="Banerjee R."/>
            <person name="Bryant S.P."/>
            <person name="Burford D.C."/>
            <person name="Burrill W.D."/>
            <person name="Clegg S.M."/>
            <person name="Dhami P."/>
            <person name="Dovey O."/>
            <person name="Faulkner L.M."/>
            <person name="Gribble S.M."/>
            <person name="Langford C.F."/>
            <person name="Pandian R.D."/>
            <person name="Porter K.M."/>
            <person name="Prigmore E."/>
        </authorList>
    </citation>
    <scope>NUCLEOTIDE SEQUENCE [LARGE SCALE GENOMIC DNA]</scope>
</reference>
<evidence type="ECO:0007829" key="28">
    <source>
        <dbReference type="PubMed" id="21269460"/>
    </source>
</evidence>
<evidence type="ECO:0000256" key="2">
    <source>
        <dbReference type="ARBA" id="ARBA00004371"/>
    </source>
</evidence>
<dbReference type="Proteomes" id="UP000005640">
    <property type="component" value="Chromosome 1"/>
</dbReference>
<evidence type="ECO:0000256" key="4">
    <source>
        <dbReference type="ARBA" id="ARBA00004613"/>
    </source>
</evidence>
<feature type="signal peptide" evidence="23">
    <location>
        <begin position="1"/>
        <end position="20"/>
    </location>
</feature>
<evidence type="ECO:0000256" key="8">
    <source>
        <dbReference type="ARBA" id="ARBA00022525"/>
    </source>
</evidence>
<evidence type="ECO:0000256" key="13">
    <source>
        <dbReference type="ARBA" id="ARBA00023157"/>
    </source>
</evidence>
<reference evidence="29" key="5">
    <citation type="journal article" date="2014" name="J. Proteomics">
        <title>An enzyme assisted RP-RPLC approach for in-depth analysis of human liver phosphoproteome.</title>
        <authorList>
            <person name="Bian Y."/>
            <person name="Song C."/>
            <person name="Cheng K."/>
            <person name="Dong M."/>
            <person name="Wang F."/>
            <person name="Huang J."/>
            <person name="Sun D."/>
            <person name="Wang L."/>
            <person name="Ye M."/>
            <person name="Zou H."/>
        </authorList>
    </citation>
    <scope>IDENTIFICATION BY MASS SPECTROMETRY [LARGE SCALE ANALYSIS]</scope>
</reference>
<evidence type="ECO:0000256" key="18">
    <source>
        <dbReference type="ARBA" id="ARBA00047337"/>
    </source>
</evidence>
<sequence>MASPGCLWLLAVALLPWTCASRALQHLDPPAPLPLVIWHGMGSRYVAQTGLELLASSNPPASSYQSAGMIGDSCCNPLSMGAIKKMVEKKIPGIYVLSLEIGKTLMEDVENSFFLNVNSQVTTVCQALAKDPKLQQGYNAMGFSQGGQFLRAVAQRCPSPPMINLISVGGQHQGVFGLPRCPGESSHICDFIRKTLNAGAYSKVVQERLVQAEYWHDPIKEDVYRNHSIFLADINQERGINESYKKNLMALKKFVMVKFLNDSIVDPVDSEWFGFYRSGQAKETIPLQETSLYTQDRLGLKEMDNAGQLVFLATEGDHLQLSEEWFYAHIIPFLG</sequence>
<evidence type="ECO:0000256" key="21">
    <source>
        <dbReference type="ARBA" id="ARBA00093223"/>
    </source>
</evidence>
<evidence type="ECO:0000256" key="22">
    <source>
        <dbReference type="ARBA" id="ARBA00093276"/>
    </source>
</evidence>
<name>A0A286YFF7_HUMAN</name>
<reference evidence="28" key="4">
    <citation type="journal article" date="2011" name="BMC Syst. Biol.">
        <title>Initial characterization of the human central proteome.</title>
        <authorList>
            <person name="Burkard T.R."/>
            <person name="Planyavsky M."/>
            <person name="Kaupe I."/>
            <person name="Breitwieser F.P."/>
            <person name="Burckstummer T."/>
            <person name="Bennett K.L."/>
            <person name="Superti-Furga G."/>
            <person name="Colinge J."/>
        </authorList>
    </citation>
    <scope>IDENTIFICATION BY MASS SPECTROMETRY [LARGE SCALE ANALYSIS]</scope>
</reference>
<evidence type="ECO:0000313" key="25">
    <source>
        <dbReference type="Proteomes" id="UP000005640"/>
    </source>
</evidence>
<dbReference type="GO" id="GO:0005764">
    <property type="term" value="C:lysosome"/>
    <property type="evidence" value="ECO:0007669"/>
    <property type="project" value="UniProtKB-SubCell"/>
</dbReference>
<evidence type="ECO:0000256" key="1">
    <source>
        <dbReference type="ARBA" id="ARBA00004240"/>
    </source>
</evidence>
<evidence type="ECO:0000256" key="7">
    <source>
        <dbReference type="ARBA" id="ARBA00014212"/>
    </source>
</evidence>
<comment type="catalytic activity">
    <reaction evidence="21">
        <text>S-hexadecanoyl-N-acetylcysteamine + H2O = N-acetylcysteamine + hexadecanoate + H(+)</text>
        <dbReference type="Rhea" id="RHEA:84099"/>
        <dbReference type="ChEBI" id="CHEBI:7896"/>
        <dbReference type="ChEBI" id="CHEBI:15377"/>
        <dbReference type="ChEBI" id="CHEBI:15378"/>
        <dbReference type="ChEBI" id="CHEBI:74410"/>
        <dbReference type="ChEBI" id="CHEBI:233601"/>
    </reaction>
</comment>
<reference evidence="24" key="8">
    <citation type="submission" date="2025-09" db="UniProtKB">
        <authorList>
            <consortium name="Ensembl"/>
        </authorList>
    </citation>
    <scope>IDENTIFICATION</scope>
</reference>
<keyword evidence="26 27" id="KW-1267">Proteomics identification</keyword>
<evidence type="ECO:0000256" key="23">
    <source>
        <dbReference type="SAM" id="SignalP"/>
    </source>
</evidence>
<evidence type="ECO:0000256" key="15">
    <source>
        <dbReference type="ARBA" id="ARBA00023228"/>
    </source>
</evidence>
<dbReference type="Pfam" id="PF02089">
    <property type="entry name" value="Palm_thioest"/>
    <property type="match status" value="1"/>
</dbReference>
<dbReference type="PANTHER" id="PTHR11247:SF8">
    <property type="entry name" value="PALMITOYL-PROTEIN THIOESTERASE 1"/>
    <property type="match status" value="1"/>
</dbReference>
<evidence type="ECO:0007829" key="29">
    <source>
        <dbReference type="PubMed" id="24275569"/>
    </source>
</evidence>
<dbReference type="InterPro" id="IPR002472">
    <property type="entry name" value="Palm_thioest"/>
</dbReference>
<dbReference type="PANTHER" id="PTHR11247">
    <property type="entry name" value="PALMITOYL-PROTEIN THIOESTERASE/DOLICHYLDIPHOSPHATASE 1"/>
    <property type="match status" value="1"/>
</dbReference>
<evidence type="ECO:0000256" key="19">
    <source>
        <dbReference type="ARBA" id="ARBA00047734"/>
    </source>
</evidence>
<dbReference type="Antibodypedia" id="17941">
    <property type="antibodies" value="447 antibodies from 33 providers"/>
</dbReference>
<evidence type="ECO:0000256" key="9">
    <source>
        <dbReference type="ARBA" id="ARBA00022729"/>
    </source>
</evidence>
<evidence type="ECO:0000256" key="3">
    <source>
        <dbReference type="ARBA" id="ARBA00004555"/>
    </source>
</evidence>
<keyword evidence="13" id="KW-1015">Disulfide bond</keyword>
<dbReference type="EMBL" id="AL512599">
    <property type="status" value="NOT_ANNOTATED_CDS"/>
    <property type="molecule type" value="Genomic_DNA"/>
</dbReference>
<dbReference type="Ensembl" id="ENST00000641471.1">
    <property type="protein sequence ID" value="ENSP00000493146.1"/>
    <property type="gene ID" value="ENSG00000131238.19"/>
</dbReference>
<dbReference type="SUPFAM" id="SSF53474">
    <property type="entry name" value="alpha/beta-Hydrolases"/>
    <property type="match status" value="1"/>
</dbReference>
<dbReference type="FunFam" id="3.40.50.1820:FF:000098">
    <property type="entry name" value="palmitoyl-protein thioesterase 1"/>
    <property type="match status" value="1"/>
</dbReference>
<evidence type="ECO:0007829" key="27">
    <source>
        <dbReference type="ProteomicsDB" id="A0A286YFF7"/>
    </source>
</evidence>
<protein>
    <recommendedName>
        <fullName evidence="7">Palmitoyl-protein thioesterase 1</fullName>
        <ecNumber evidence="17">3.1.2.2</ecNumber>
        <ecNumber evidence="6">3.1.2.22</ecNumber>
    </recommendedName>
    <alternativeName>
        <fullName evidence="16">Palmitoyl-protein hydrolase 1</fullName>
    </alternativeName>
</protein>
<accession>A0A286YFF7</accession>
<dbReference type="GO" id="GO:0005783">
    <property type="term" value="C:endoplasmic reticulum"/>
    <property type="evidence" value="ECO:0007669"/>
    <property type="project" value="UniProtKB-SubCell"/>
</dbReference>
<evidence type="ECO:0000256" key="10">
    <source>
        <dbReference type="ARBA" id="ARBA00022801"/>
    </source>
</evidence>
<dbReference type="HGNC" id="HGNC:9325">
    <property type="gene designation" value="PPT1"/>
</dbReference>
<dbReference type="VEuPathDB" id="HostDB:ENSG00000131238"/>
<dbReference type="PRINTS" id="PR00414">
    <property type="entry name" value="PPTHIESTRASE"/>
</dbReference>
<comment type="catalytic activity">
    <reaction evidence="19">
        <text>hexadecanoyl-CoA + H2O = hexadecanoate + CoA + H(+)</text>
        <dbReference type="Rhea" id="RHEA:16645"/>
        <dbReference type="ChEBI" id="CHEBI:7896"/>
        <dbReference type="ChEBI" id="CHEBI:15377"/>
        <dbReference type="ChEBI" id="CHEBI:15378"/>
        <dbReference type="ChEBI" id="CHEBI:57287"/>
        <dbReference type="ChEBI" id="CHEBI:57379"/>
        <dbReference type="EC" id="3.1.2.2"/>
    </reaction>
    <physiologicalReaction direction="left-to-right" evidence="19">
        <dbReference type="Rhea" id="RHEA:16646"/>
    </physiologicalReaction>
</comment>
<comment type="function">
    <text evidence="22">Has thioesterase activity against fatty acid thioesters with 14 -18 carbons, including palmitoyl-CoA, S-palmitoyl-N-acetylcysteamine, and palmitoylated proteins. In contrast to PPT2, PPT1 can hydrolyze palmitoylated proteins and palmitoylcysteine.</text>
</comment>
<evidence type="ECO:0000256" key="5">
    <source>
        <dbReference type="ARBA" id="ARBA00010758"/>
    </source>
</evidence>
<evidence type="ECO:0000256" key="11">
    <source>
        <dbReference type="ARBA" id="ARBA00022824"/>
    </source>
</evidence>
<dbReference type="MassIVE" id="A0A286YFF7"/>
<keyword evidence="9 23" id="KW-0732">Signal</keyword>
<dbReference type="GO" id="GO:0005794">
    <property type="term" value="C:Golgi apparatus"/>
    <property type="evidence" value="ECO:0000314"/>
    <property type="project" value="HPA"/>
</dbReference>
<reference evidence="30" key="6">
    <citation type="journal article" date="2015" name="Proteomics">
        <title>N-terminome analysis of the human mitochondrial proteome.</title>
        <authorList>
            <person name="Vaca Jacome A.S."/>
            <person name="Rabilloud T."/>
            <person name="Schaeffer-Reiss C."/>
            <person name="Rompais M."/>
            <person name="Ayoub D."/>
            <person name="Lane L."/>
            <person name="Bairoch A."/>
            <person name="Van Dorsselaer A."/>
            <person name="Carapito C."/>
        </authorList>
    </citation>
    <scope>IDENTIFICATION BY MASS SPECTROMETRY [LARGE SCALE ANALYSIS]</scope>
</reference>
<dbReference type="EC" id="3.1.2.2" evidence="17"/>
<keyword evidence="15" id="KW-0458">Lysosome</keyword>
<reference evidence="24 25" key="2">
    <citation type="journal article" date="2004" name="Nature">
        <title>Finishing the euchromatic sequence of the human genome.</title>
        <authorList>
            <consortium name="International Human Genome Sequencing Consortium"/>
        </authorList>
    </citation>
    <scope>NUCLEOTIDE SEQUENCE [LARGE SCALE GENOMIC DNA]</scope>
</reference>
<keyword evidence="25" id="KW-1185">Reference proteome</keyword>
<dbReference type="ChiTaRS" id="PPT1">
    <property type="organism name" value="human"/>
</dbReference>
<evidence type="ECO:0000256" key="12">
    <source>
        <dbReference type="ARBA" id="ARBA00023034"/>
    </source>
</evidence>
<keyword evidence="11" id="KW-0256">Endoplasmic reticulum</keyword>
<dbReference type="OpenTargets" id="ENSG00000131238"/>
<comment type="catalytic activity">
    <reaction evidence="20">
        <text>S-hexadecanoyl-N-acetylcysteine methyl ester + H2O = N-acetylcysteine methyl ester + hexadecanoate + H(+)</text>
        <dbReference type="Rhea" id="RHEA:84103"/>
        <dbReference type="ChEBI" id="CHEBI:7896"/>
        <dbReference type="ChEBI" id="CHEBI:15377"/>
        <dbReference type="ChEBI" id="CHEBI:15378"/>
        <dbReference type="ChEBI" id="CHEBI:233604"/>
        <dbReference type="ChEBI" id="CHEBI:233605"/>
    </reaction>
</comment>
<dbReference type="GO" id="GO:0008474">
    <property type="term" value="F:palmitoyl-(protein) hydrolase activity"/>
    <property type="evidence" value="ECO:0007669"/>
    <property type="project" value="UniProtKB-EC"/>
</dbReference>
<proteinExistence type="evidence at protein level"/>
<comment type="similarity">
    <text evidence="5">Belongs to the palmitoyl-protein thioesterase family.</text>
</comment>
<dbReference type="Gene3D" id="3.40.50.1820">
    <property type="entry name" value="alpha/beta hydrolase"/>
    <property type="match status" value="1"/>
</dbReference>
<evidence type="ECO:0000256" key="14">
    <source>
        <dbReference type="ARBA" id="ARBA00023180"/>
    </source>
</evidence>
<reference evidence="24" key="7">
    <citation type="submission" date="2025-08" db="UniProtKB">
        <authorList>
            <consortium name="Ensembl"/>
        </authorList>
    </citation>
    <scope>IDENTIFICATION</scope>
</reference>
<dbReference type="SMR" id="A0A286YFF7"/>
<keyword evidence="8" id="KW-0964">Secreted</keyword>
<feature type="chain" id="PRO_5011477255" description="Palmitoyl-protein thioesterase 1" evidence="23">
    <location>
        <begin position="21"/>
        <end position="335"/>
    </location>
</feature>
<dbReference type="OrthoDB" id="10263094at2759"/>
<dbReference type="GO" id="GO:0008021">
    <property type="term" value="C:synaptic vesicle"/>
    <property type="evidence" value="ECO:0007669"/>
    <property type="project" value="UniProtKB-ARBA"/>
</dbReference>
<gene>
    <name evidence="24" type="primary">PPT1</name>
</gene>
<evidence type="ECO:0000313" key="24">
    <source>
        <dbReference type="Ensembl" id="ENSP00000493146.1"/>
    </source>
</evidence>
<keyword evidence="14" id="KW-0325">Glycoprotein</keyword>
<evidence type="ECO:0007829" key="26">
    <source>
        <dbReference type="PeptideAtlas" id="A0A286YFF7"/>
    </source>
</evidence>
<dbReference type="GeneTree" id="ENSGT00940000156790"/>
<evidence type="ECO:0000256" key="17">
    <source>
        <dbReference type="ARBA" id="ARBA00038848"/>
    </source>
</evidence>
<dbReference type="EC" id="3.1.2.22" evidence="6"/>
<evidence type="ECO:0007829" key="30">
    <source>
        <dbReference type="PubMed" id="25944712"/>
    </source>
</evidence>
<dbReference type="PRINTS" id="PR02045">
    <property type="entry name" value="F138DOMAIN"/>
</dbReference>
<dbReference type="GlyCosmos" id="A0A286YFF7">
    <property type="glycosylation" value="3 sites, No reported glycans"/>
</dbReference>
<evidence type="ECO:0000256" key="20">
    <source>
        <dbReference type="ARBA" id="ARBA00093191"/>
    </source>
</evidence>
<reference evidence="24 25" key="1">
    <citation type="journal article" date="2001" name="Nature">
        <title>Initial sequencing and analysis of the human genome.</title>
        <authorList>
            <consortium name="International Human Genome Sequencing Consortium"/>
            <person name="Lander E.S."/>
            <person name="Linton L.M."/>
            <person name="Birren B."/>
            <person name="Nusbaum C."/>
            <person name="Zody M.C."/>
            <person name="Baldwin J."/>
            <person name="Devon K."/>
            <person name="Dewar K."/>
            <person name="Doyle M."/>
            <person name="FitzHugh W."/>
            <person name="Funke R."/>
            <person name="Gage D."/>
            <person name="Harris K."/>
            <person name="Heaford A."/>
            <person name="Howland J."/>
            <person name="Kann L."/>
            <person name="Lehoczky J."/>
            <person name="LeVine R."/>
            <person name="McEwan P."/>
            <person name="McKernan K."/>
            <person name="Meldrim J."/>
            <person name="Mesirov J.P."/>
            <person name="Miranda C."/>
            <person name="Morris W."/>
            <person name="Naylor J."/>
            <person name="Raymond C."/>
            <person name="Rosetti M."/>
            <person name="Santos R."/>
            <person name="Sheridan A."/>
            <person name="Sougnez C."/>
            <person name="Stange-Thomann N."/>
            <person name="Stojanovic N."/>
            <person name="Subramanian A."/>
            <person name="Wyman D."/>
            <person name="Rogers J."/>
            <person name="Sulston J."/>
            <person name="Ainscough R."/>
            <person name="Beck S."/>
            <person name="Bentley D."/>
            <person name="Burton J."/>
            <person name="Clee C."/>
            <person name="Carter N."/>
            <person name="Coulson A."/>
            <person name="Deadman R."/>
            <person name="Deloukas P."/>
            <person name="Dunham A."/>
            <person name="Dunham I."/>
            <person name="Durbin R."/>
            <person name="French L."/>
            <person name="Grafham D."/>
            <person name="Gregory S."/>
            <person name="Hubbard T."/>
            <person name="Humphray S."/>
            <person name="Hunt A."/>
            <person name="Jones M."/>
            <person name="Lloyd C."/>
            <person name="McMurray A."/>
            <person name="Matthews L."/>
            <person name="Mercer S."/>
            <person name="Milne S."/>
            <person name="Mullikin J.C."/>
            <person name="Mungall A."/>
            <person name="Plumb R."/>
            <person name="Ross M."/>
            <person name="Shownkeen R."/>
            <person name="Sims S."/>
            <person name="Waterston R.H."/>
            <person name="Wilson R.K."/>
            <person name="Hillier L.W."/>
            <person name="McPherson J.D."/>
            <person name="Marra M.A."/>
            <person name="Mardis E.R."/>
            <person name="Fulton L.A."/>
            <person name="Chinwalla A.T."/>
            <person name="Pepin K.H."/>
            <person name="Gish W.R."/>
            <person name="Chissoe S.L."/>
            <person name="Wendl M.C."/>
            <person name="Delehaunty K.D."/>
            <person name="Miner T.L."/>
            <person name="Delehaunty A."/>
            <person name="Kramer J.B."/>
            <person name="Cook L.L."/>
            <person name="Fulton R.S."/>
            <person name="Johnson D.L."/>
            <person name="Minx P.J."/>
            <person name="Clifton S.W."/>
            <person name="Hawkins T."/>
            <person name="Branscomb E."/>
            <person name="Predki P."/>
            <person name="Richardson P."/>
            <person name="Wenning S."/>
            <person name="Slezak T."/>
            <person name="Doggett N."/>
            <person name="Cheng J.F."/>
            <person name="Olsen A."/>
            <person name="Lucas S."/>
            <person name="Elkin C."/>
            <person name="Uberbacher E."/>
            <person name="Frazier M."/>
            <person name="Gibbs R.A."/>
            <person name="Muzny D.M."/>
            <person name="Scherer S.E."/>
            <person name="Bouck J.B."/>
            <person name="Sodergren E.J."/>
            <person name="Worley K.C."/>
            <person name="Rives C.M."/>
            <person name="Gorrell J.H."/>
            <person name="Metzker M.L."/>
            <person name="Naylor S.L."/>
            <person name="Kucherlapati R.S."/>
            <person name="Nelson D.L."/>
            <person name="Weinstock G.M."/>
            <person name="Sakaki Y."/>
            <person name="Fujiyama A."/>
            <person name="Hattori M."/>
            <person name="Yada T."/>
            <person name="Toyoda A."/>
            <person name="Itoh T."/>
            <person name="Kawagoe C."/>
            <person name="Watanabe H."/>
            <person name="Totoki Y."/>
            <person name="Taylor T."/>
            <person name="Weissenbach J."/>
            <person name="Heilig R."/>
            <person name="Saurin W."/>
            <person name="Artiguenave F."/>
            <person name="Brottier P."/>
            <person name="Bruls T."/>
            <person name="Pelletier E."/>
            <person name="Robert C."/>
            <person name="Wincker P."/>
            <person name="Smith D.R."/>
            <person name="Doucette-Stamm L."/>
            <person name="Rubenfield M."/>
            <person name="Weinstock K."/>
            <person name="Lee H.M."/>
            <person name="Dubois J."/>
            <person name="Rosenthal A."/>
            <person name="Platzer M."/>
            <person name="Nyakatura G."/>
            <person name="Taudien S."/>
            <person name="Rump A."/>
            <person name="Yang H."/>
            <person name="Yu J."/>
            <person name="Wang J."/>
            <person name="Huang G."/>
            <person name="Gu J."/>
            <person name="Hood L."/>
            <person name="Rowen L."/>
            <person name="Madan A."/>
            <person name="Qin S."/>
            <person name="Davis R.W."/>
            <person name="Federspiel N.A."/>
            <person name="Abola A.P."/>
            <person name="Proctor M.J."/>
            <person name="Myers R.M."/>
            <person name="Schmutz J."/>
            <person name="Dickson M."/>
            <person name="Grimwood J."/>
            <person name="Cox D.R."/>
            <person name="Olson M.V."/>
            <person name="Kaul R."/>
            <person name="Raymond C."/>
            <person name="Shimizu N."/>
            <person name="Kawasaki K."/>
            <person name="Minoshima S."/>
            <person name="Evans G.A."/>
            <person name="Athanasiou M."/>
            <person name="Schultz R."/>
            <person name="Roe B.A."/>
            <person name="Chen F."/>
            <person name="Pan H."/>
            <person name="Ramser J."/>
            <person name="Lehrach H."/>
            <person name="Reinhardt R."/>
            <person name="McCombie W.R."/>
            <person name="de la Bastide M."/>
            <person name="Dedhia N."/>
            <person name="Blocker H."/>
            <person name="Hornischer K."/>
            <person name="Nordsiek G."/>
            <person name="Agarwala R."/>
            <person name="Aravind L."/>
            <person name="Bailey J.A."/>
            <person name="Bateman A."/>
            <person name="Batzoglou S."/>
            <person name="Birney E."/>
            <person name="Bork P."/>
            <person name="Brown D.G."/>
            <person name="Burge C.B."/>
            <person name="Cerutti L."/>
            <person name="Chen H.C."/>
            <person name="Church D."/>
            <person name="Clamp M."/>
            <person name="Copley R.R."/>
            <person name="Doerks T."/>
            <person name="Eddy S.R."/>
            <person name="Eichler E.E."/>
            <person name="Furey T.S."/>
            <person name="Galagan J."/>
            <person name="Gilbert J.G."/>
            <person name="Harmon C."/>
            <person name="Hayashizaki Y."/>
            <person name="Haussler D."/>
            <person name="Hermjakob H."/>
            <person name="Hokamp K."/>
            <person name="Jang W."/>
            <person name="Johnson L.S."/>
            <person name="Jones T.A."/>
            <person name="Kasif S."/>
            <person name="Kaspryzk A."/>
            <person name="Kennedy S."/>
            <person name="Kent W.J."/>
            <person name="Kitts P."/>
            <person name="Koonin E.V."/>
            <person name="Korf I."/>
            <person name="Kulp D."/>
            <person name="Lancet D."/>
            <person name="Lowe T.M."/>
            <person name="McLysaght A."/>
            <person name="Mikkelsen T."/>
            <person name="Moran J.V."/>
            <person name="Mulder N."/>
            <person name="Pollara V.J."/>
            <person name="Ponting C.P."/>
            <person name="Schuler G."/>
            <person name="Schultz J."/>
            <person name="Slater G."/>
            <person name="Smit A.F."/>
            <person name="Stupka E."/>
            <person name="Szustakowski J."/>
            <person name="Thierry-Mieg D."/>
            <person name="Thierry-Mieg J."/>
            <person name="Wagner L."/>
            <person name="Wallis J."/>
            <person name="Wheeler R."/>
            <person name="Williams A."/>
            <person name="Wolf Y.I."/>
            <person name="Wolfe K.H."/>
            <person name="Yang S.P."/>
            <person name="Yeh R.F."/>
            <person name="Collins F."/>
            <person name="Guyer M.S."/>
            <person name="Peterson J."/>
            <person name="Felsenfeld A."/>
            <person name="Wetterstrand K.A."/>
            <person name="Patrinos A."/>
            <person name="Morgan M.J."/>
            <person name="de Jong P."/>
            <person name="Catanese J.J."/>
            <person name="Osoegawa K."/>
            <person name="Shizuya H."/>
            <person name="Choi S."/>
            <person name="Chen Y.J."/>
        </authorList>
    </citation>
    <scope>NUCLEOTIDE SEQUENCE [LARGE SCALE GENOMIC DNA]</scope>
</reference>
<evidence type="ECO:0000256" key="6">
    <source>
        <dbReference type="ARBA" id="ARBA00012423"/>
    </source>
</evidence>
<keyword evidence="10" id="KW-0378">Hydrolase</keyword>
<keyword evidence="12" id="KW-0333">Golgi apparatus</keyword>
<dbReference type="GO" id="GO:0005576">
    <property type="term" value="C:extracellular region"/>
    <property type="evidence" value="ECO:0007669"/>
    <property type="project" value="UniProtKB-SubCell"/>
</dbReference>
<evidence type="ECO:0000256" key="16">
    <source>
        <dbReference type="ARBA" id="ARBA00031934"/>
    </source>
</evidence>
<dbReference type="ExpressionAtlas" id="A0A286YFF7">
    <property type="expression patterns" value="baseline and differential"/>
</dbReference>
<dbReference type="Bgee" id="ENSG00000131238">
    <property type="expression patterns" value="Expressed in monocyte and 215 other cell types or tissues"/>
</dbReference>
<organism evidence="24 25">
    <name type="scientific">Homo sapiens</name>
    <name type="common">Human</name>
    <dbReference type="NCBI Taxonomy" id="9606"/>
    <lineage>
        <taxon>Eukaryota</taxon>
        <taxon>Metazoa</taxon>
        <taxon>Chordata</taxon>
        <taxon>Craniata</taxon>
        <taxon>Vertebrata</taxon>
        <taxon>Euteleostomi</taxon>
        <taxon>Mammalia</taxon>
        <taxon>Eutheria</taxon>
        <taxon>Euarchontoglires</taxon>
        <taxon>Primates</taxon>
        <taxon>Haplorrhini</taxon>
        <taxon>Catarrhini</taxon>
        <taxon>Hominidae</taxon>
        <taxon>Homo</taxon>
    </lineage>
</organism>
<dbReference type="AlphaFoldDB" id="A0A286YFF7"/>
<comment type="catalytic activity">
    <reaction evidence="18">
        <text>S-hexadecanoyl-L-cysteinyl-[protein] + H2O = L-cysteinyl-[protein] + hexadecanoate + H(+)</text>
        <dbReference type="Rhea" id="RHEA:19233"/>
        <dbReference type="Rhea" id="RHEA-COMP:10131"/>
        <dbReference type="Rhea" id="RHEA-COMP:11032"/>
        <dbReference type="ChEBI" id="CHEBI:7896"/>
        <dbReference type="ChEBI" id="CHEBI:15377"/>
        <dbReference type="ChEBI" id="CHEBI:15378"/>
        <dbReference type="ChEBI" id="CHEBI:29950"/>
        <dbReference type="ChEBI" id="CHEBI:74151"/>
        <dbReference type="EC" id="3.1.2.22"/>
    </reaction>
</comment>
<comment type="subcellular location">
    <subcellularLocation>
        <location evidence="1">Endoplasmic reticulum</location>
    </subcellularLocation>
    <subcellularLocation>
        <location evidence="3">Golgi apparatus</location>
    </subcellularLocation>
    <subcellularLocation>
        <location evidence="2">Lysosome</location>
    </subcellularLocation>
    <subcellularLocation>
        <location evidence="4">Secreted</location>
    </subcellularLocation>
</comment>